<organism evidence="1 2">
    <name type="scientific">Phlebia brevispora</name>
    <dbReference type="NCBI Taxonomy" id="194682"/>
    <lineage>
        <taxon>Eukaryota</taxon>
        <taxon>Fungi</taxon>
        <taxon>Dikarya</taxon>
        <taxon>Basidiomycota</taxon>
        <taxon>Agaricomycotina</taxon>
        <taxon>Agaricomycetes</taxon>
        <taxon>Polyporales</taxon>
        <taxon>Meruliaceae</taxon>
        <taxon>Phlebia</taxon>
    </lineage>
</organism>
<evidence type="ECO:0000313" key="1">
    <source>
        <dbReference type="EMBL" id="KAJ3527137.1"/>
    </source>
</evidence>
<evidence type="ECO:0000313" key="2">
    <source>
        <dbReference type="Proteomes" id="UP001148662"/>
    </source>
</evidence>
<proteinExistence type="predicted"/>
<name>A0ACC1RWL5_9APHY</name>
<sequence length="202" mass="22656">MPGWLNTTENLVGLASNASTTTALVTTAYVAEKSTRPSACLRYGMDQLLTVVKILEKDKKVLPQLEFRQLTAEHNTLQRLGRIKERWNLRKDASQWASDATELCFKTKRASATHRALAMIQDSEDGGSLSYDSSSSECASTAEENEETVRERTEAALTSAEPRIPIPARIRARSLSHMDYIDINMMELAQPYARAEREQTEM</sequence>
<protein>
    <submittedName>
        <fullName evidence="1">Uncharacterized protein</fullName>
    </submittedName>
</protein>
<accession>A0ACC1RWL5</accession>
<dbReference type="EMBL" id="JANHOG010002111">
    <property type="protein sequence ID" value="KAJ3527137.1"/>
    <property type="molecule type" value="Genomic_DNA"/>
</dbReference>
<gene>
    <name evidence="1" type="ORF">NM688_g8169</name>
</gene>
<keyword evidence="2" id="KW-1185">Reference proteome</keyword>
<comment type="caution">
    <text evidence="1">The sequence shown here is derived from an EMBL/GenBank/DDBJ whole genome shotgun (WGS) entry which is preliminary data.</text>
</comment>
<dbReference type="Proteomes" id="UP001148662">
    <property type="component" value="Unassembled WGS sequence"/>
</dbReference>
<reference evidence="1" key="1">
    <citation type="submission" date="2022-07" db="EMBL/GenBank/DDBJ databases">
        <title>Genome Sequence of Phlebia brevispora.</title>
        <authorList>
            <person name="Buettner E."/>
        </authorList>
    </citation>
    <scope>NUCLEOTIDE SEQUENCE</scope>
    <source>
        <strain evidence="1">MPL23</strain>
    </source>
</reference>